<organism evidence="1 2">
    <name type="scientific">Leucogyrophana mollusca</name>
    <dbReference type="NCBI Taxonomy" id="85980"/>
    <lineage>
        <taxon>Eukaryota</taxon>
        <taxon>Fungi</taxon>
        <taxon>Dikarya</taxon>
        <taxon>Basidiomycota</taxon>
        <taxon>Agaricomycotina</taxon>
        <taxon>Agaricomycetes</taxon>
        <taxon>Agaricomycetidae</taxon>
        <taxon>Boletales</taxon>
        <taxon>Boletales incertae sedis</taxon>
        <taxon>Leucogyrophana</taxon>
    </lineage>
</organism>
<evidence type="ECO:0000313" key="1">
    <source>
        <dbReference type="EMBL" id="KAH7919427.1"/>
    </source>
</evidence>
<accession>A0ACB8B3X2</accession>
<comment type="caution">
    <text evidence="1">The sequence shown here is derived from an EMBL/GenBank/DDBJ whole genome shotgun (WGS) entry which is preliminary data.</text>
</comment>
<reference evidence="1" key="1">
    <citation type="journal article" date="2021" name="New Phytol.">
        <title>Evolutionary innovations through gain and loss of genes in the ectomycorrhizal Boletales.</title>
        <authorList>
            <person name="Wu G."/>
            <person name="Miyauchi S."/>
            <person name="Morin E."/>
            <person name="Kuo A."/>
            <person name="Drula E."/>
            <person name="Varga T."/>
            <person name="Kohler A."/>
            <person name="Feng B."/>
            <person name="Cao Y."/>
            <person name="Lipzen A."/>
            <person name="Daum C."/>
            <person name="Hundley H."/>
            <person name="Pangilinan J."/>
            <person name="Johnson J."/>
            <person name="Barry K."/>
            <person name="LaButti K."/>
            <person name="Ng V."/>
            <person name="Ahrendt S."/>
            <person name="Min B."/>
            <person name="Choi I.G."/>
            <person name="Park H."/>
            <person name="Plett J.M."/>
            <person name="Magnuson J."/>
            <person name="Spatafora J.W."/>
            <person name="Nagy L.G."/>
            <person name="Henrissat B."/>
            <person name="Grigoriev I.V."/>
            <person name="Yang Z.L."/>
            <person name="Xu J."/>
            <person name="Martin F.M."/>
        </authorList>
    </citation>
    <scope>NUCLEOTIDE SEQUENCE</scope>
    <source>
        <strain evidence="1">KUC20120723A-06</strain>
    </source>
</reference>
<gene>
    <name evidence="1" type="ORF">BV22DRAFT_1051050</name>
</gene>
<dbReference type="Proteomes" id="UP000790709">
    <property type="component" value="Unassembled WGS sequence"/>
</dbReference>
<dbReference type="EMBL" id="MU266661">
    <property type="protein sequence ID" value="KAH7919427.1"/>
    <property type="molecule type" value="Genomic_DNA"/>
</dbReference>
<name>A0ACB8B3X2_9AGAM</name>
<sequence length="377" mass="40716">MYFEPRTTLYSPTWASAFAFTLPSRHPSSPIANMGSPRPGNPMSPNPLVRERSKAESIGAGVKSPARVAVVVKLRTGVAITPKKATGVTPKKIAPVLARNTKASSRERGIFSPVRTNALSPVHDIGPDVGNVSVRLNVPKDDEFLGAHMKNQACRRAPVDENTRPALAISHSCAASTVSQAASANKQKFRYEADNGNDEGDDTTDSLSSPDLPMPRSGSARCDCNVDDAQYGRVDKRRAKRPETNLNVIKIYVMWSILLWCTSSNSSSVANMNRVLRDSVGGRGEQVYRALHACPSGTVFYVNARNARASGGLNPASANDTSSVIGVKPSKRRRDVHWLKADAMRNYHAMANEVLSASMPGTSQPPQYVYDHGSSNN</sequence>
<proteinExistence type="predicted"/>
<keyword evidence="2" id="KW-1185">Reference proteome</keyword>
<protein>
    <submittedName>
        <fullName evidence="1">Uncharacterized protein</fullName>
    </submittedName>
</protein>
<evidence type="ECO:0000313" key="2">
    <source>
        <dbReference type="Proteomes" id="UP000790709"/>
    </source>
</evidence>